<dbReference type="PRINTS" id="PR00381">
    <property type="entry name" value="KINESINLIGHT"/>
</dbReference>
<dbReference type="SUPFAM" id="SSF81901">
    <property type="entry name" value="HCP-like"/>
    <property type="match status" value="1"/>
</dbReference>
<feature type="repeat" description="TPR" evidence="3">
    <location>
        <begin position="1017"/>
        <end position="1050"/>
    </location>
</feature>
<feature type="region of interest" description="Disordered" evidence="4">
    <location>
        <begin position="333"/>
        <end position="377"/>
    </location>
</feature>
<dbReference type="PROSITE" id="PS50293">
    <property type="entry name" value="TPR_REGION"/>
    <property type="match status" value="5"/>
</dbReference>
<organism evidence="5 6">
    <name type="scientific">Stylophora pistillata</name>
    <name type="common">Smooth cauliflower coral</name>
    <dbReference type="NCBI Taxonomy" id="50429"/>
    <lineage>
        <taxon>Eukaryota</taxon>
        <taxon>Metazoa</taxon>
        <taxon>Cnidaria</taxon>
        <taxon>Anthozoa</taxon>
        <taxon>Hexacorallia</taxon>
        <taxon>Scleractinia</taxon>
        <taxon>Astrocoeniina</taxon>
        <taxon>Pocilloporidae</taxon>
        <taxon>Stylophora</taxon>
    </lineage>
</organism>
<sequence length="1078" mass="120884">LGPEHVTVATSYNNLGSVRKKLGDFEKAKEYYELALGIEEKTLGPEHVTVATSYNNLASVYKKVGDFDKAKEYLELALSIQEKKLGPEHVTVATSYNNLGYVHAELGDFDKAKEYYELALSIEEKELGPEHVTVATSYNNLASVLEELGDFDEAKEYFELTPSIEEKKLGPEHVTVATSYNNLGSVHKRLGDFEKAKEYLELALSIEEKKLGPEHVTLAIEDSCGLLSNLKKSNVRLFNKGLQDTSTTDTAAVTFGEWKDDPSNGRDSYNAESPRNQRRNKHLLSTMIKGKRADWDCTMLFYALLYSDCISGLNAEDLEDLIERRENELLHTGEQRRNLKDQQKRTQELQRNLEDNLKKTKETRKSLEDQSREKEKQLNSLEGLLKKSEDQRQVLSEQLLNDTSPFRIIPPKPSHDIASRDVEVADITNQLQELKGADESNLSILYISGNPGSGKSQLPALVAKRFYEKARKDSCSEVFCPEYATTNIHSSKNLKTEEKINSLISLISTKIGQYESWLLLADNVKSLSEMHVHLLRQGHGQWARGYLLIITQDTSCIPLPGLSIQHISVSEGMQSQEASSLLALISGISDNELGGAVAKELDYQPLALASAATYVKQLRQSKRFSEFGWTDFLRQVEEGQRGATETLFAETNLCYKKSMTTAITLAVREVMESDRIIDHALTFLSLCTSQPLNEDIVVNYIVNVVEGIKDKEMTIMKLQRCSLLLSHEDEFGVHICIHQVLHDVVTSLIQGQGVSGTCSEHVTVATSYSNLGSNHVKLADFEKAKEYCELALSIQEKKLGPDLVTVATSYNNLGSVHVKLGDLEKAKDYYELALSIQGKKLGPEHVRVATSYNNLGSVHEELGDFKKAKENHELALSIKEKTLGPDHVRMATSYSNLGSVHKELGDFEKAKEYHELAVSIKEKRLGPEHVRAATSYSNLGSVHEELDDLEKAKEYHELVLSINEKKLGREHVRAATSYSNLGSVHEEQGDLEKAKEYYELALSICQKKLGPDHVHVATIYCNVGSVYKKLGDFEKAKEYYELARIIRQKKTGMKKLLNFHSNLSGDQLVPLQYSFVLC</sequence>
<dbReference type="Proteomes" id="UP000225706">
    <property type="component" value="Unassembled WGS sequence"/>
</dbReference>
<keyword evidence="6" id="KW-1185">Reference proteome</keyword>
<gene>
    <name evidence="5" type="primary">nphp3</name>
    <name evidence="5" type="ORF">AWC38_SpisGene15278</name>
</gene>
<dbReference type="Gene3D" id="3.40.50.300">
    <property type="entry name" value="P-loop containing nucleotide triphosphate hydrolases"/>
    <property type="match status" value="1"/>
</dbReference>
<dbReference type="Pfam" id="PF13374">
    <property type="entry name" value="TPR_10"/>
    <property type="match status" value="2"/>
</dbReference>
<name>A0A2B4RVC9_STYPI</name>
<dbReference type="Pfam" id="PF13424">
    <property type="entry name" value="TPR_12"/>
    <property type="match status" value="5"/>
</dbReference>
<proteinExistence type="predicted"/>
<evidence type="ECO:0000256" key="3">
    <source>
        <dbReference type="PROSITE-ProRule" id="PRU00339"/>
    </source>
</evidence>
<feature type="repeat" description="TPR" evidence="3">
    <location>
        <begin position="177"/>
        <end position="210"/>
    </location>
</feature>
<keyword evidence="2 3" id="KW-0802">TPR repeat</keyword>
<reference evidence="6" key="1">
    <citation type="journal article" date="2017" name="bioRxiv">
        <title>Comparative analysis of the genomes of Stylophora pistillata and Acropora digitifera provides evidence for extensive differences between species of corals.</title>
        <authorList>
            <person name="Voolstra C.R."/>
            <person name="Li Y."/>
            <person name="Liew Y.J."/>
            <person name="Baumgarten S."/>
            <person name="Zoccola D."/>
            <person name="Flot J.-F."/>
            <person name="Tambutte S."/>
            <person name="Allemand D."/>
            <person name="Aranda M."/>
        </authorList>
    </citation>
    <scope>NUCLEOTIDE SEQUENCE [LARGE SCALE GENOMIC DNA]</scope>
</reference>
<feature type="non-terminal residue" evidence="5">
    <location>
        <position position="1"/>
    </location>
</feature>
<dbReference type="PANTHER" id="PTHR45641:SF19">
    <property type="entry name" value="NEPHROCYSTIN-3"/>
    <property type="match status" value="1"/>
</dbReference>
<dbReference type="InterPro" id="IPR011990">
    <property type="entry name" value="TPR-like_helical_dom_sf"/>
</dbReference>
<dbReference type="AlphaFoldDB" id="A0A2B4RVC9"/>
<feature type="repeat" description="TPR" evidence="3">
    <location>
        <begin position="9"/>
        <end position="42"/>
    </location>
</feature>
<dbReference type="OrthoDB" id="626167at2759"/>
<evidence type="ECO:0000256" key="2">
    <source>
        <dbReference type="ARBA" id="ARBA00022803"/>
    </source>
</evidence>
<evidence type="ECO:0000256" key="1">
    <source>
        <dbReference type="ARBA" id="ARBA00022737"/>
    </source>
</evidence>
<evidence type="ECO:0000256" key="4">
    <source>
        <dbReference type="SAM" id="MobiDB-lite"/>
    </source>
</evidence>
<feature type="region of interest" description="Disordered" evidence="4">
    <location>
        <begin position="256"/>
        <end position="278"/>
    </location>
</feature>
<feature type="repeat" description="TPR" evidence="3">
    <location>
        <begin position="849"/>
        <end position="882"/>
    </location>
</feature>
<dbReference type="InterPro" id="IPR027417">
    <property type="entry name" value="P-loop_NTPase"/>
</dbReference>
<feature type="compositionally biased region" description="Polar residues" evidence="4">
    <location>
        <begin position="265"/>
        <end position="274"/>
    </location>
</feature>
<evidence type="ECO:0000313" key="6">
    <source>
        <dbReference type="Proteomes" id="UP000225706"/>
    </source>
</evidence>
<dbReference type="EMBL" id="LSMT01000323">
    <property type="protein sequence ID" value="PFX20278.1"/>
    <property type="molecule type" value="Genomic_DNA"/>
</dbReference>
<dbReference type="SMART" id="SM00028">
    <property type="entry name" value="TPR"/>
    <property type="match status" value="12"/>
</dbReference>
<feature type="repeat" description="TPR" evidence="3">
    <location>
        <begin position="51"/>
        <end position="84"/>
    </location>
</feature>
<dbReference type="InterPro" id="IPR019734">
    <property type="entry name" value="TPR_rpt"/>
</dbReference>
<dbReference type="PROSITE" id="PS50005">
    <property type="entry name" value="TPR"/>
    <property type="match status" value="12"/>
</dbReference>
<feature type="repeat" description="TPR" evidence="3">
    <location>
        <begin position="933"/>
        <end position="966"/>
    </location>
</feature>
<feature type="repeat" description="TPR" evidence="3">
    <location>
        <begin position="975"/>
        <end position="1008"/>
    </location>
</feature>
<dbReference type="PANTHER" id="PTHR45641">
    <property type="entry name" value="TETRATRICOPEPTIDE REPEAT PROTEIN (AFU_ORTHOLOGUE AFUA_6G03870)"/>
    <property type="match status" value="1"/>
</dbReference>
<dbReference type="SUPFAM" id="SSF48452">
    <property type="entry name" value="TPR-like"/>
    <property type="match status" value="1"/>
</dbReference>
<dbReference type="Gene3D" id="1.25.40.10">
    <property type="entry name" value="Tetratricopeptide repeat domain"/>
    <property type="match status" value="4"/>
</dbReference>
<feature type="repeat" description="TPR" evidence="3">
    <location>
        <begin position="807"/>
        <end position="840"/>
    </location>
</feature>
<feature type="repeat" description="TPR" evidence="3">
    <location>
        <begin position="765"/>
        <end position="798"/>
    </location>
</feature>
<feature type="repeat" description="TPR" evidence="3">
    <location>
        <begin position="891"/>
        <end position="924"/>
    </location>
</feature>
<protein>
    <submittedName>
        <fullName evidence="5">Nephrocystin-3</fullName>
    </submittedName>
</protein>
<dbReference type="SUPFAM" id="SSF52540">
    <property type="entry name" value="P-loop containing nucleoside triphosphate hydrolases"/>
    <property type="match status" value="1"/>
</dbReference>
<comment type="caution">
    <text evidence="5">The sequence shown here is derived from an EMBL/GenBank/DDBJ whole genome shotgun (WGS) entry which is preliminary data.</text>
</comment>
<feature type="repeat" description="TPR" evidence="3">
    <location>
        <begin position="135"/>
        <end position="168"/>
    </location>
</feature>
<accession>A0A2B4RVC9</accession>
<keyword evidence="1" id="KW-0677">Repeat</keyword>
<feature type="repeat" description="TPR" evidence="3">
    <location>
        <begin position="93"/>
        <end position="126"/>
    </location>
</feature>
<evidence type="ECO:0000313" key="5">
    <source>
        <dbReference type="EMBL" id="PFX20278.1"/>
    </source>
</evidence>